<comment type="caution">
    <text evidence="1">The sequence shown here is derived from an EMBL/GenBank/DDBJ whole genome shotgun (WGS) entry which is preliminary data.</text>
</comment>
<organism evidence="1 2">
    <name type="scientific">Plectonema radiosum NIES-515</name>
    <dbReference type="NCBI Taxonomy" id="2986073"/>
    <lineage>
        <taxon>Bacteria</taxon>
        <taxon>Bacillati</taxon>
        <taxon>Cyanobacteriota</taxon>
        <taxon>Cyanophyceae</taxon>
        <taxon>Oscillatoriophycideae</taxon>
        <taxon>Oscillatoriales</taxon>
        <taxon>Microcoleaceae</taxon>
        <taxon>Plectonema</taxon>
    </lineage>
</organism>
<sequence>MNAYRGNNHFPLLWKFYKNHRSTFFRLIKVLDLKSTTNEQSVINALNFVLENSHRRGELISATIELDFISEQWRKLVVVKLGEKTKFVRRYLEVCVFHHLAAELRSGDICVIGSEEYADCREQLLPWSECFD</sequence>
<gene>
    <name evidence="1" type="ORF">OGM63_24480</name>
</gene>
<reference evidence="1 2" key="1">
    <citation type="submission" date="2022-10" db="EMBL/GenBank/DDBJ databases">
        <title>Identification of biosynthetic pathway for the production of the potent trypsin inhibitor radiosumin.</title>
        <authorList>
            <person name="Fewer D.P."/>
            <person name="Delbaje E."/>
            <person name="Ouyang X."/>
            <person name="Agostino P.D."/>
            <person name="Wahlsten M."/>
            <person name="Jokela J."/>
            <person name="Permi P."/>
            <person name="Haapaniemi E."/>
            <person name="Koistinen H."/>
        </authorList>
    </citation>
    <scope>NUCLEOTIDE SEQUENCE [LARGE SCALE GENOMIC DNA]</scope>
    <source>
        <strain evidence="1 2">NIES-515</strain>
    </source>
</reference>
<proteinExistence type="predicted"/>
<dbReference type="Proteomes" id="UP001526143">
    <property type="component" value="Unassembled WGS sequence"/>
</dbReference>
<name>A0ABT3B5Z0_9CYAN</name>
<keyword evidence="2" id="KW-1185">Reference proteome</keyword>
<dbReference type="RefSeq" id="WP_263748280.1">
    <property type="nucleotide sequence ID" value="NZ_JAOWRF010000346.1"/>
</dbReference>
<evidence type="ECO:0000313" key="1">
    <source>
        <dbReference type="EMBL" id="MCV3216625.1"/>
    </source>
</evidence>
<dbReference type="EMBL" id="JAOWRF010000346">
    <property type="protein sequence ID" value="MCV3216625.1"/>
    <property type="molecule type" value="Genomic_DNA"/>
</dbReference>
<protein>
    <submittedName>
        <fullName evidence="1">Uncharacterized protein</fullName>
    </submittedName>
</protein>
<accession>A0ABT3B5Z0</accession>
<evidence type="ECO:0000313" key="2">
    <source>
        <dbReference type="Proteomes" id="UP001526143"/>
    </source>
</evidence>